<dbReference type="Gene3D" id="3.30.420.10">
    <property type="entry name" value="Ribonuclease H-like superfamily/Ribonuclease H"/>
    <property type="match status" value="1"/>
</dbReference>
<dbReference type="InterPro" id="IPR036397">
    <property type="entry name" value="RNaseH_sf"/>
</dbReference>
<dbReference type="SUPFAM" id="SSF53098">
    <property type="entry name" value="Ribonuclease H-like"/>
    <property type="match status" value="1"/>
</dbReference>
<evidence type="ECO:0008006" key="2">
    <source>
        <dbReference type="Google" id="ProtNLM"/>
    </source>
</evidence>
<reference evidence="1" key="1">
    <citation type="journal article" date="2019" name="Philos. Trans. R. Soc. Lond., B, Biol. Sci.">
        <title>Targeted metagenomic recovery of four divergent viruses reveals shared and distinctive characteristics of giant viruses of marine eukaryotes.</title>
        <authorList>
            <person name="Needham D.M."/>
            <person name="Poirier C."/>
            <person name="Hehenberger E."/>
            <person name="Jimenez V."/>
            <person name="Swalwell J.E."/>
            <person name="Santoro A.E."/>
            <person name="Worden A.Z."/>
        </authorList>
    </citation>
    <scope>NUCLEOTIDE SEQUENCE</scope>
    <source>
        <strain evidence="1">MPacV-611</strain>
    </source>
</reference>
<dbReference type="GO" id="GO:0003676">
    <property type="term" value="F:nucleic acid binding"/>
    <property type="evidence" value="ECO:0007669"/>
    <property type="project" value="InterPro"/>
</dbReference>
<organism evidence="1">
    <name type="scientific">Megaviridae environmental sample</name>
    <dbReference type="NCBI Taxonomy" id="1737588"/>
    <lineage>
        <taxon>Viruses</taxon>
        <taxon>Varidnaviria</taxon>
        <taxon>Bamfordvirae</taxon>
        <taxon>Nucleocytoviricota</taxon>
        <taxon>Megaviricetes</taxon>
        <taxon>Imitervirales</taxon>
        <taxon>Mimiviridae</taxon>
        <taxon>environmental samples</taxon>
    </lineage>
</organism>
<protein>
    <recommendedName>
        <fullName evidence="2">Exonuclease domain-containing protein</fullName>
    </recommendedName>
</protein>
<name>A0A5J6VK64_9VIRU</name>
<proteinExistence type="predicted"/>
<evidence type="ECO:0000313" key="1">
    <source>
        <dbReference type="EMBL" id="QFG74452.1"/>
    </source>
</evidence>
<dbReference type="InterPro" id="IPR012337">
    <property type="entry name" value="RNaseH-like_sf"/>
</dbReference>
<sequence length="176" mass="20355">MSICILSTSTNGFHTTRLPVSKKQIFEFARLISLNYIIGDIEDDQFIEKKKVKSILKPKCINFDKKAEEYHGISIDKANTSGKDNFEVMKEFQNDLKGVKHIVSHNLPFHLKSIQVECFRTATLIEFSRYNLIDTISFNHSFEYPKLPVLAEQLEVKVSKNNLRTIKNVFLKLNSK</sequence>
<dbReference type="EMBL" id="MN448288">
    <property type="protein sequence ID" value="QFG74452.1"/>
    <property type="molecule type" value="Genomic_DNA"/>
</dbReference>
<accession>A0A5J6VK64</accession>